<protein>
    <submittedName>
        <fullName evidence="8">TetR/AcrR family transcriptional regulator</fullName>
    </submittedName>
</protein>
<keyword evidence="9" id="KW-1185">Reference proteome</keyword>
<reference evidence="8" key="1">
    <citation type="submission" date="2023-06" db="EMBL/GenBank/DDBJ databases">
        <title>SYSU T00b26.</title>
        <authorList>
            <person name="Gao L."/>
            <person name="Fang B.-Z."/>
            <person name="Li W.-J."/>
        </authorList>
    </citation>
    <scope>NUCLEOTIDE SEQUENCE</scope>
    <source>
        <strain evidence="8">SYSU T00b26</strain>
    </source>
</reference>
<dbReference type="PANTHER" id="PTHR30055">
    <property type="entry name" value="HTH-TYPE TRANSCRIPTIONAL REGULATOR RUTR"/>
    <property type="match status" value="1"/>
</dbReference>
<dbReference type="InterPro" id="IPR036271">
    <property type="entry name" value="Tet_transcr_reg_TetR-rel_C_sf"/>
</dbReference>
<organism evidence="8 9">
    <name type="scientific">Demequina zhanjiangensis</name>
    <dbReference type="NCBI Taxonomy" id="3051659"/>
    <lineage>
        <taxon>Bacteria</taxon>
        <taxon>Bacillati</taxon>
        <taxon>Actinomycetota</taxon>
        <taxon>Actinomycetes</taxon>
        <taxon>Micrococcales</taxon>
        <taxon>Demequinaceae</taxon>
        <taxon>Demequina</taxon>
    </lineage>
</organism>
<dbReference type="Gene3D" id="1.10.357.10">
    <property type="entry name" value="Tetracycline Repressor, domain 2"/>
    <property type="match status" value="1"/>
</dbReference>
<keyword evidence="2" id="KW-0805">Transcription regulation</keyword>
<dbReference type="InterPro" id="IPR039538">
    <property type="entry name" value="BetI_C"/>
</dbReference>
<dbReference type="Pfam" id="PF13977">
    <property type="entry name" value="TetR_C_6"/>
    <property type="match status" value="1"/>
</dbReference>
<evidence type="ECO:0000313" key="8">
    <source>
        <dbReference type="EMBL" id="MDN4472443.1"/>
    </source>
</evidence>
<evidence type="ECO:0000256" key="4">
    <source>
        <dbReference type="ARBA" id="ARBA00023163"/>
    </source>
</evidence>
<dbReference type="InterPro" id="IPR050109">
    <property type="entry name" value="HTH-type_TetR-like_transc_reg"/>
</dbReference>
<dbReference type="SUPFAM" id="SSF46689">
    <property type="entry name" value="Homeodomain-like"/>
    <property type="match status" value="1"/>
</dbReference>
<name>A0ABT8G044_9MICO</name>
<feature type="domain" description="HTH tetR-type" evidence="7">
    <location>
        <begin position="17"/>
        <end position="77"/>
    </location>
</feature>
<feature type="DNA-binding region" description="H-T-H motif" evidence="5">
    <location>
        <begin position="40"/>
        <end position="59"/>
    </location>
</feature>
<dbReference type="InterPro" id="IPR009057">
    <property type="entry name" value="Homeodomain-like_sf"/>
</dbReference>
<evidence type="ECO:0000256" key="2">
    <source>
        <dbReference type="ARBA" id="ARBA00023015"/>
    </source>
</evidence>
<evidence type="ECO:0000256" key="5">
    <source>
        <dbReference type="PROSITE-ProRule" id="PRU00335"/>
    </source>
</evidence>
<keyword evidence="4" id="KW-0804">Transcription</keyword>
<gene>
    <name evidence="8" type="ORF">QQX04_05490</name>
</gene>
<dbReference type="EMBL" id="JAUHPV010000003">
    <property type="protein sequence ID" value="MDN4472443.1"/>
    <property type="molecule type" value="Genomic_DNA"/>
</dbReference>
<dbReference type="PRINTS" id="PR00455">
    <property type="entry name" value="HTHTETR"/>
</dbReference>
<sequence length="204" mass="21948">MDDAHEGPAAGRAHSRSGTRETILSTATRLIQESGVRALTLDKVAAACGIAPSALTHHFASKDELLTALIARRDEVQEARTVTRDMPGREVLRAWVGLSAHNVQDRHMVELFAMVSVAAGAEDHPAHDFFAARYVALTEMLEGSFAQVKESGGLRDGVDPGVAAQQIVALTDGLQVQWMLDPSVDMPAILRAHLDDQLVDPLGR</sequence>
<evidence type="ECO:0000256" key="6">
    <source>
        <dbReference type="SAM" id="MobiDB-lite"/>
    </source>
</evidence>
<dbReference type="Pfam" id="PF00440">
    <property type="entry name" value="TetR_N"/>
    <property type="match status" value="1"/>
</dbReference>
<dbReference type="RefSeq" id="WP_301127022.1">
    <property type="nucleotide sequence ID" value="NZ_JAUHPV010000003.1"/>
</dbReference>
<proteinExistence type="predicted"/>
<dbReference type="Proteomes" id="UP001172738">
    <property type="component" value="Unassembled WGS sequence"/>
</dbReference>
<keyword evidence="1" id="KW-0678">Repressor</keyword>
<accession>A0ABT8G044</accession>
<evidence type="ECO:0000313" key="9">
    <source>
        <dbReference type="Proteomes" id="UP001172738"/>
    </source>
</evidence>
<keyword evidence="3 5" id="KW-0238">DNA-binding</keyword>
<dbReference type="PANTHER" id="PTHR30055:SF234">
    <property type="entry name" value="HTH-TYPE TRANSCRIPTIONAL REGULATOR BETI"/>
    <property type="match status" value="1"/>
</dbReference>
<comment type="caution">
    <text evidence="8">The sequence shown here is derived from an EMBL/GenBank/DDBJ whole genome shotgun (WGS) entry which is preliminary data.</text>
</comment>
<dbReference type="SUPFAM" id="SSF48498">
    <property type="entry name" value="Tetracyclin repressor-like, C-terminal domain"/>
    <property type="match status" value="1"/>
</dbReference>
<evidence type="ECO:0000256" key="1">
    <source>
        <dbReference type="ARBA" id="ARBA00022491"/>
    </source>
</evidence>
<dbReference type="PROSITE" id="PS50977">
    <property type="entry name" value="HTH_TETR_2"/>
    <property type="match status" value="1"/>
</dbReference>
<feature type="region of interest" description="Disordered" evidence="6">
    <location>
        <begin position="1"/>
        <end position="21"/>
    </location>
</feature>
<evidence type="ECO:0000256" key="3">
    <source>
        <dbReference type="ARBA" id="ARBA00023125"/>
    </source>
</evidence>
<dbReference type="InterPro" id="IPR001647">
    <property type="entry name" value="HTH_TetR"/>
</dbReference>
<evidence type="ECO:0000259" key="7">
    <source>
        <dbReference type="PROSITE" id="PS50977"/>
    </source>
</evidence>